<dbReference type="EMBL" id="MU807195">
    <property type="protein sequence ID" value="KAJ3831857.1"/>
    <property type="molecule type" value="Genomic_DNA"/>
</dbReference>
<organism evidence="1 2">
    <name type="scientific">Lentinula raphanica</name>
    <dbReference type="NCBI Taxonomy" id="153919"/>
    <lineage>
        <taxon>Eukaryota</taxon>
        <taxon>Fungi</taxon>
        <taxon>Dikarya</taxon>
        <taxon>Basidiomycota</taxon>
        <taxon>Agaricomycotina</taxon>
        <taxon>Agaricomycetes</taxon>
        <taxon>Agaricomycetidae</taxon>
        <taxon>Agaricales</taxon>
        <taxon>Marasmiineae</taxon>
        <taxon>Omphalotaceae</taxon>
        <taxon>Lentinula</taxon>
    </lineage>
</organism>
<dbReference type="AlphaFoldDB" id="A0AA38UAF1"/>
<comment type="caution">
    <text evidence="1">The sequence shown here is derived from an EMBL/GenBank/DDBJ whole genome shotgun (WGS) entry which is preliminary data.</text>
</comment>
<evidence type="ECO:0000313" key="1">
    <source>
        <dbReference type="EMBL" id="KAJ3831857.1"/>
    </source>
</evidence>
<keyword evidence="2" id="KW-1185">Reference proteome</keyword>
<name>A0AA38UAF1_9AGAR</name>
<sequence length="195" mass="22798">MVSDWAVWSGYQLEADAYKRFVGVFEGTGDAQAPDKRIIDYVCDYVQWRELLPPKLAARAPNIRFRTSDREGTNITHIFFPIRFIPFKTRRQLNDPTHPEHVIAHEETEKDKRKLQSLFNYIHAHNGGEHRMNADLFEFAVMKDLHPLAEWRAKCWLTAQYSYNFMSSSRSSMIIRTRVTLKLDAATVNEHKIGQ</sequence>
<evidence type="ECO:0000313" key="2">
    <source>
        <dbReference type="Proteomes" id="UP001163846"/>
    </source>
</evidence>
<reference evidence="1" key="1">
    <citation type="submission" date="2022-08" db="EMBL/GenBank/DDBJ databases">
        <authorList>
            <consortium name="DOE Joint Genome Institute"/>
            <person name="Min B."/>
            <person name="Riley R."/>
            <person name="Sierra-Patev S."/>
            <person name="Naranjo-Ortiz M."/>
            <person name="Looney B."/>
            <person name="Konkel Z."/>
            <person name="Slot J.C."/>
            <person name="Sakamoto Y."/>
            <person name="Steenwyk J.L."/>
            <person name="Rokas A."/>
            <person name="Carro J."/>
            <person name="Camarero S."/>
            <person name="Ferreira P."/>
            <person name="Molpeceres G."/>
            <person name="Ruiz-Duenas F.J."/>
            <person name="Serrano A."/>
            <person name="Henrissat B."/>
            <person name="Drula E."/>
            <person name="Hughes K.W."/>
            <person name="Mata J.L."/>
            <person name="Ishikawa N.K."/>
            <person name="Vargas-Isla R."/>
            <person name="Ushijima S."/>
            <person name="Smith C.A."/>
            <person name="Ahrendt S."/>
            <person name="Andreopoulos W."/>
            <person name="He G."/>
            <person name="Labutti K."/>
            <person name="Lipzen A."/>
            <person name="Ng V."/>
            <person name="Sandor L."/>
            <person name="Barry K."/>
            <person name="Martinez A.T."/>
            <person name="Xiao Y."/>
            <person name="Gibbons J.G."/>
            <person name="Terashima K."/>
            <person name="Hibbett D.S."/>
            <person name="Grigoriev I.V."/>
        </authorList>
    </citation>
    <scope>NUCLEOTIDE SEQUENCE</scope>
    <source>
        <strain evidence="1">TFB9207</strain>
    </source>
</reference>
<dbReference type="Proteomes" id="UP001163846">
    <property type="component" value="Unassembled WGS sequence"/>
</dbReference>
<proteinExistence type="predicted"/>
<protein>
    <submittedName>
        <fullName evidence="1">Uncharacterized protein</fullName>
    </submittedName>
</protein>
<accession>A0AA38UAF1</accession>
<gene>
    <name evidence="1" type="ORF">F5878DRAFT_713915</name>
</gene>